<dbReference type="Proteomes" id="UP000728185">
    <property type="component" value="Unassembled WGS sequence"/>
</dbReference>
<dbReference type="GO" id="GO:0005737">
    <property type="term" value="C:cytoplasm"/>
    <property type="evidence" value="ECO:0007669"/>
    <property type="project" value="TreeGrafter"/>
</dbReference>
<evidence type="ECO:0000256" key="1">
    <source>
        <dbReference type="ARBA" id="ARBA00009662"/>
    </source>
</evidence>
<gene>
    <name evidence="5" type="ORF">FBUS_06992</name>
</gene>
<comment type="catalytic activity">
    <reaction evidence="4">
        <text>glutathione = L-cysteinylglycine + 5-oxo-L-proline</text>
        <dbReference type="Rhea" id="RHEA:47724"/>
        <dbReference type="ChEBI" id="CHEBI:57925"/>
        <dbReference type="ChEBI" id="CHEBI:58402"/>
        <dbReference type="ChEBI" id="CHEBI:61694"/>
        <dbReference type="EC" id="4.3.2.7"/>
    </reaction>
</comment>
<dbReference type="OrthoDB" id="1933483at2759"/>
<dbReference type="PANTHER" id="PTHR12192">
    <property type="entry name" value="CATION TRANSPORT PROTEIN CHAC-RELATED"/>
    <property type="match status" value="1"/>
</dbReference>
<keyword evidence="3" id="KW-0456">Lyase</keyword>
<evidence type="ECO:0000256" key="3">
    <source>
        <dbReference type="ARBA" id="ARBA00023239"/>
    </source>
</evidence>
<dbReference type="EMBL" id="LUCM01006733">
    <property type="protein sequence ID" value="KAA0190851.1"/>
    <property type="molecule type" value="Genomic_DNA"/>
</dbReference>
<evidence type="ECO:0000313" key="6">
    <source>
        <dbReference type="Proteomes" id="UP000728185"/>
    </source>
</evidence>
<name>A0A8E0VKJ3_9TREM</name>
<dbReference type="SUPFAM" id="SSF110857">
    <property type="entry name" value="Gamma-glutamyl cyclotransferase-like"/>
    <property type="match status" value="1"/>
</dbReference>
<dbReference type="GO" id="GO:0006751">
    <property type="term" value="P:glutathione catabolic process"/>
    <property type="evidence" value="ECO:0007669"/>
    <property type="project" value="InterPro"/>
</dbReference>
<protein>
    <recommendedName>
        <fullName evidence="2">glutathione-specific gamma-glutamylcyclotransferase</fullName>
        <ecNumber evidence="2">4.3.2.7</ecNumber>
    </recommendedName>
</protein>
<evidence type="ECO:0000313" key="5">
    <source>
        <dbReference type="EMBL" id="KAA0190851.1"/>
    </source>
</evidence>
<dbReference type="AlphaFoldDB" id="A0A8E0VKJ3"/>
<dbReference type="Gene3D" id="3.10.490.10">
    <property type="entry name" value="Gamma-glutamyl cyclotransferase-like"/>
    <property type="match status" value="1"/>
</dbReference>
<keyword evidence="6" id="KW-1185">Reference proteome</keyword>
<dbReference type="Pfam" id="PF04752">
    <property type="entry name" value="ChaC"/>
    <property type="match status" value="1"/>
</dbReference>
<dbReference type="InterPro" id="IPR006840">
    <property type="entry name" value="ChaC"/>
</dbReference>
<comment type="similarity">
    <text evidence="1">Belongs to the gamma-glutamylcyclotransferase family. ChaC subfamily.</text>
</comment>
<dbReference type="InterPro" id="IPR036568">
    <property type="entry name" value="GGCT-like_sf"/>
</dbReference>
<evidence type="ECO:0000256" key="2">
    <source>
        <dbReference type="ARBA" id="ARBA00012344"/>
    </source>
</evidence>
<evidence type="ECO:0000256" key="4">
    <source>
        <dbReference type="ARBA" id="ARBA00048073"/>
    </source>
</evidence>
<reference evidence="5" key="1">
    <citation type="submission" date="2019-05" db="EMBL/GenBank/DDBJ databases">
        <title>Annotation for the trematode Fasciolopsis buski.</title>
        <authorList>
            <person name="Choi Y.-J."/>
        </authorList>
    </citation>
    <scope>NUCLEOTIDE SEQUENCE</scope>
    <source>
        <strain evidence="5">HT</strain>
        <tissue evidence="5">Whole worm</tissue>
    </source>
</reference>
<organism evidence="5 6">
    <name type="scientific">Fasciolopsis buskii</name>
    <dbReference type="NCBI Taxonomy" id="27845"/>
    <lineage>
        <taxon>Eukaryota</taxon>
        <taxon>Metazoa</taxon>
        <taxon>Spiralia</taxon>
        <taxon>Lophotrochozoa</taxon>
        <taxon>Platyhelminthes</taxon>
        <taxon>Trematoda</taxon>
        <taxon>Digenea</taxon>
        <taxon>Plagiorchiida</taxon>
        <taxon>Echinostomata</taxon>
        <taxon>Echinostomatoidea</taxon>
        <taxon>Fasciolidae</taxon>
        <taxon>Fasciolopsis</taxon>
    </lineage>
</organism>
<dbReference type="GO" id="GO:0061928">
    <property type="term" value="F:glutathione specific gamma-glutamylcyclotransferase activity"/>
    <property type="evidence" value="ECO:0007669"/>
    <property type="project" value="UniProtKB-EC"/>
</dbReference>
<dbReference type="EC" id="4.3.2.7" evidence="2"/>
<dbReference type="PANTHER" id="PTHR12192:SF26">
    <property type="entry name" value="GLUTATHIONE-SPECIFIC GAMMA-GLUTAMYLCYCLOTRANSFERASE 1"/>
    <property type="match status" value="1"/>
</dbReference>
<proteinExistence type="inferred from homology"/>
<sequence>MEPATDRSRLRVFGYGSLIWKPNFPYNKRTVGYIKGYLVRFYQGNIIQRGSPGRPGRVATLIPSPTPESRVWGCVYEVLGEEDVHRTLDRLIEREVVNGGYKFDQVQFFPVHTRVVTSSSRVNVKNWIPLEETDMENISEEPYEVLFHLTDPEVDLYLGETTIEAQADQIVAAFGTSGANSEYVLLMAAFLRTEVPKKAMMIGYDPYLFELEALVRQRLTQPIQTLMLPTQSTTVSGSRESFTQSEIDGHERRRASAREFANNHFFSSGSL</sequence>
<accession>A0A8E0VKJ3</accession>
<dbReference type="InterPro" id="IPR013024">
    <property type="entry name" value="GGCT-like"/>
</dbReference>
<comment type="caution">
    <text evidence="5">The sequence shown here is derived from an EMBL/GenBank/DDBJ whole genome shotgun (WGS) entry which is preliminary data.</text>
</comment>
<dbReference type="CDD" id="cd06661">
    <property type="entry name" value="GGCT_like"/>
    <property type="match status" value="1"/>
</dbReference>